<dbReference type="Proteomes" id="UP000765509">
    <property type="component" value="Unassembled WGS sequence"/>
</dbReference>
<protein>
    <submittedName>
        <fullName evidence="2">Uncharacterized protein</fullName>
    </submittedName>
</protein>
<comment type="caution">
    <text evidence="2">The sequence shown here is derived from an EMBL/GenBank/DDBJ whole genome shotgun (WGS) entry which is preliminary data.</text>
</comment>
<evidence type="ECO:0000256" key="1">
    <source>
        <dbReference type="SAM" id="MobiDB-lite"/>
    </source>
</evidence>
<evidence type="ECO:0000313" key="2">
    <source>
        <dbReference type="EMBL" id="MBW0526522.1"/>
    </source>
</evidence>
<dbReference type="CDD" id="cd14279">
    <property type="entry name" value="CUE"/>
    <property type="match status" value="1"/>
</dbReference>
<name>A0A9Q3EV22_9BASI</name>
<reference evidence="2" key="1">
    <citation type="submission" date="2021-03" db="EMBL/GenBank/DDBJ databases">
        <title>Draft genome sequence of rust myrtle Austropuccinia psidii MF-1, a brazilian biotype.</title>
        <authorList>
            <person name="Quecine M.C."/>
            <person name="Pachon D.M.R."/>
            <person name="Bonatelli M.L."/>
            <person name="Correr F.H."/>
            <person name="Franceschini L.M."/>
            <person name="Leite T.F."/>
            <person name="Margarido G.R.A."/>
            <person name="Almeida C.A."/>
            <person name="Ferrarezi J.A."/>
            <person name="Labate C.A."/>
        </authorList>
    </citation>
    <scope>NUCLEOTIDE SEQUENCE</scope>
    <source>
        <strain evidence="2">MF-1</strain>
    </source>
</reference>
<feature type="compositionally biased region" description="Low complexity" evidence="1">
    <location>
        <begin position="173"/>
        <end position="185"/>
    </location>
</feature>
<feature type="non-terminal residue" evidence="2">
    <location>
        <position position="666"/>
    </location>
</feature>
<evidence type="ECO:0000313" key="3">
    <source>
        <dbReference type="Proteomes" id="UP000765509"/>
    </source>
</evidence>
<gene>
    <name evidence="2" type="ORF">O181_066237</name>
</gene>
<organism evidence="2 3">
    <name type="scientific">Austropuccinia psidii MF-1</name>
    <dbReference type="NCBI Taxonomy" id="1389203"/>
    <lineage>
        <taxon>Eukaryota</taxon>
        <taxon>Fungi</taxon>
        <taxon>Dikarya</taxon>
        <taxon>Basidiomycota</taxon>
        <taxon>Pucciniomycotina</taxon>
        <taxon>Pucciniomycetes</taxon>
        <taxon>Pucciniales</taxon>
        <taxon>Sphaerophragmiaceae</taxon>
        <taxon>Austropuccinia</taxon>
    </lineage>
</organism>
<feature type="compositionally biased region" description="Polar residues" evidence="1">
    <location>
        <begin position="33"/>
        <end position="43"/>
    </location>
</feature>
<dbReference type="AlphaFoldDB" id="A0A9Q3EV22"/>
<sequence>MCTVIITQNNQQEPISSELINLDISNTLQKAKNLANNQEQAISPQEAPKKGHRRDYGRSQSDTEGQGSVKYFHTNELSNSEADDTIVPSKRAETTTRSLSGHLKSQPVGVHQCTAAQRVPDPFRSVGKLHELIPYCKKIPGSSQHLQGTQWMASIDGKEEYDAFNGRMEEKQPSTTKASAKKSPSGQQQKFQHEKAAKSSKQGQREGTSPKALQPGLQDSKDSAGCHGKCISDGQNHDGITAERGINFKIPEMISDIFDPIPELYEAINDVKNHLSDKNETICNNIRTNNLSLCQVNETLIIKQAPNIIKIDNKKVFDDISNSFTELKTYTIALKRYFDASQEEVSKLSMKLNSVTADNTRQTELWQELIHKEDMYEIEVIKLRQAFQHEYRNSQRCSNSKMNDIEKILKPLPRMSTSLNQNEGTRTPNPQVVDPYNPQLKNAFSTSFHNLEPSMVQALLKEVQKLKEWPHFSGDGEYDHMEFIRGIDIIKEDFELPDRLVTARFNTLFTRSAHRWYINVRLTHGDQSWTWWKTQIINKWANDTWRFKVEKAFESAKFNADKDKALPWVCQQKYRLTALYPDMSEFMIHRKILRQCGGDLEHAVKSRTTEQSSAGDIINILEEVTTRTKIGSSRVNLKTRFTTTWKDSVDKNLTENCNNKYKSADT</sequence>
<dbReference type="EMBL" id="AVOT02032728">
    <property type="protein sequence ID" value="MBW0526522.1"/>
    <property type="molecule type" value="Genomic_DNA"/>
</dbReference>
<feature type="region of interest" description="Disordered" evidence="1">
    <location>
        <begin position="168"/>
        <end position="225"/>
    </location>
</feature>
<proteinExistence type="predicted"/>
<keyword evidence="3" id="KW-1185">Reference proteome</keyword>
<feature type="region of interest" description="Disordered" evidence="1">
    <location>
        <begin position="33"/>
        <end position="69"/>
    </location>
</feature>
<dbReference type="OrthoDB" id="2506710at2759"/>
<accession>A0A9Q3EV22</accession>